<feature type="non-terminal residue" evidence="1">
    <location>
        <position position="1"/>
    </location>
</feature>
<proteinExistence type="predicted"/>
<dbReference type="EMBL" id="BARV01004249">
    <property type="protein sequence ID" value="GAI16745.1"/>
    <property type="molecule type" value="Genomic_DNA"/>
</dbReference>
<evidence type="ECO:0000313" key="1">
    <source>
        <dbReference type="EMBL" id="GAI16745.1"/>
    </source>
</evidence>
<name>X1MPY2_9ZZZZ</name>
<reference evidence="1" key="1">
    <citation type="journal article" date="2014" name="Front. Microbiol.">
        <title>High frequency of phylogenetically diverse reductive dehalogenase-homologous genes in deep subseafloor sedimentary metagenomes.</title>
        <authorList>
            <person name="Kawai M."/>
            <person name="Futagami T."/>
            <person name="Toyoda A."/>
            <person name="Takaki Y."/>
            <person name="Nishi S."/>
            <person name="Hori S."/>
            <person name="Arai W."/>
            <person name="Tsubouchi T."/>
            <person name="Morono Y."/>
            <person name="Uchiyama I."/>
            <person name="Ito T."/>
            <person name="Fujiyama A."/>
            <person name="Inagaki F."/>
            <person name="Takami H."/>
        </authorList>
    </citation>
    <scope>NUCLEOTIDE SEQUENCE</scope>
    <source>
        <strain evidence="1">Expedition CK06-06</strain>
    </source>
</reference>
<organism evidence="1">
    <name type="scientific">marine sediment metagenome</name>
    <dbReference type="NCBI Taxonomy" id="412755"/>
    <lineage>
        <taxon>unclassified sequences</taxon>
        <taxon>metagenomes</taxon>
        <taxon>ecological metagenomes</taxon>
    </lineage>
</organism>
<accession>X1MPY2</accession>
<comment type="caution">
    <text evidence="1">The sequence shown here is derived from an EMBL/GenBank/DDBJ whole genome shotgun (WGS) entry which is preliminary data.</text>
</comment>
<sequence length="32" mass="3701">EGRKDSIFNLATDLFFVEVTQQGIKIKTNQYP</sequence>
<dbReference type="AlphaFoldDB" id="X1MPY2"/>
<protein>
    <submittedName>
        <fullName evidence="1">Uncharacterized protein</fullName>
    </submittedName>
</protein>
<gene>
    <name evidence="1" type="ORF">S06H3_09566</name>
</gene>